<gene>
    <name evidence="7" type="ordered locus">Caur_2599</name>
</gene>
<dbReference type="InParanoid" id="A9WIS8"/>
<evidence type="ECO:0000313" key="7">
    <source>
        <dbReference type="EMBL" id="ABY35805.1"/>
    </source>
</evidence>
<dbReference type="NCBIfam" id="NF003727">
    <property type="entry name" value="PRK05330.1"/>
    <property type="match status" value="1"/>
</dbReference>
<protein>
    <recommendedName>
        <fullName evidence="4">coproporphyrinogen oxidase</fullName>
        <ecNumber evidence="4">1.3.3.3</ecNumber>
    </recommendedName>
</protein>
<dbReference type="EnsemblBacteria" id="ABY35805">
    <property type="protein sequence ID" value="ABY35805"/>
    <property type="gene ID" value="Caur_2599"/>
</dbReference>
<dbReference type="AlphaFoldDB" id="A9WIS8"/>
<evidence type="ECO:0000256" key="3">
    <source>
        <dbReference type="ARBA" id="ARBA00011738"/>
    </source>
</evidence>
<dbReference type="Gene3D" id="3.40.1500.10">
    <property type="entry name" value="Coproporphyrinogen III oxidase, aerobic"/>
    <property type="match status" value="1"/>
</dbReference>
<dbReference type="PANTHER" id="PTHR10755">
    <property type="entry name" value="COPROPORPHYRINOGEN III OXIDASE, MITOCHONDRIAL"/>
    <property type="match status" value="1"/>
</dbReference>
<dbReference type="SUPFAM" id="SSF102886">
    <property type="entry name" value="Coproporphyrinogen III oxidase"/>
    <property type="match status" value="1"/>
</dbReference>
<sequence>MTITDTRTIVHDLMRSGQQRLCAAFEEIDQHAQFVAESWERPGGGGGTARVMTEGAVFERAGVNVSAVYGVEVPPSIWQHRPSTRGQPYFATGISMVLHPRNPYVPAFHANFRYFEAGDDWWFGGGMDLTPSYGFAEDARHFHVTLRDYCARHPIADYREMKATCDNYFFLKHRNEMRGIGGIFFDDLHPAGDDGFERAFAFVSDGITTILDAYLPIVRRRMHTPYGERERMWQLYRRGRYVEFNLIYDRGTLFGLQTGGNIEAILMSLPPLARWQFKYQPEPGSPEAAMAEFLKPRDWAEE</sequence>
<accession>A9WIS8</accession>
<dbReference type="PRINTS" id="PR00073">
    <property type="entry name" value="COPRGNOXDASE"/>
</dbReference>
<evidence type="ECO:0000256" key="4">
    <source>
        <dbReference type="ARBA" id="ARBA00012869"/>
    </source>
</evidence>
<dbReference type="PATRIC" id="fig|324602.8.peg.2927"/>
<dbReference type="PIRSF" id="PIRSF000166">
    <property type="entry name" value="Coproporphyri_ox"/>
    <property type="match status" value="1"/>
</dbReference>
<evidence type="ECO:0000256" key="6">
    <source>
        <dbReference type="ARBA" id="ARBA00023244"/>
    </source>
</evidence>
<dbReference type="Proteomes" id="UP000002008">
    <property type="component" value="Chromosome"/>
</dbReference>
<dbReference type="EMBL" id="CP000909">
    <property type="protein sequence ID" value="ABY35805.1"/>
    <property type="molecule type" value="Genomic_DNA"/>
</dbReference>
<dbReference type="GO" id="GO:0006782">
    <property type="term" value="P:protoporphyrinogen IX biosynthetic process"/>
    <property type="evidence" value="ECO:0000318"/>
    <property type="project" value="GO_Central"/>
</dbReference>
<dbReference type="STRING" id="324602.Caur_2599"/>
<comment type="subunit">
    <text evidence="3">Homodimer.</text>
</comment>
<dbReference type="GO" id="GO:0005737">
    <property type="term" value="C:cytoplasm"/>
    <property type="evidence" value="ECO:0000318"/>
    <property type="project" value="GO_Central"/>
</dbReference>
<dbReference type="GO" id="GO:0004109">
    <property type="term" value="F:coproporphyrinogen oxidase activity"/>
    <property type="evidence" value="ECO:0000318"/>
    <property type="project" value="GO_Central"/>
</dbReference>
<reference evidence="8" key="1">
    <citation type="journal article" date="2011" name="BMC Genomics">
        <title>Complete genome sequence of the filamentous anoxygenic phototrophic bacterium Chloroflexus aurantiacus.</title>
        <authorList>
            <person name="Tang K.H."/>
            <person name="Barry K."/>
            <person name="Chertkov O."/>
            <person name="Dalin E."/>
            <person name="Han C.S."/>
            <person name="Hauser L.J."/>
            <person name="Honchak B.M."/>
            <person name="Karbach L.E."/>
            <person name="Land M.L."/>
            <person name="Lapidus A."/>
            <person name="Larimer F.W."/>
            <person name="Mikhailova N."/>
            <person name="Pitluck S."/>
            <person name="Pierson B.K."/>
            <person name="Blankenship R.E."/>
        </authorList>
    </citation>
    <scope>NUCLEOTIDE SEQUENCE [LARGE SCALE GENOMIC DNA]</scope>
    <source>
        <strain evidence="8">ATCC 29366 / DSM 635 / J-10-fl</strain>
    </source>
</reference>
<dbReference type="InterPro" id="IPR036406">
    <property type="entry name" value="Coprogen_oxidase_aer_sf"/>
</dbReference>
<dbReference type="HOGENOM" id="CLU_026169_0_1_0"/>
<evidence type="ECO:0000256" key="1">
    <source>
        <dbReference type="ARBA" id="ARBA00005168"/>
    </source>
</evidence>
<comment type="similarity">
    <text evidence="2">Belongs to the aerobic coproporphyrinogen-III oxidase family.</text>
</comment>
<evidence type="ECO:0000256" key="2">
    <source>
        <dbReference type="ARBA" id="ARBA00010644"/>
    </source>
</evidence>
<name>A9WIS8_CHLAA</name>
<evidence type="ECO:0000313" key="8">
    <source>
        <dbReference type="Proteomes" id="UP000002008"/>
    </source>
</evidence>
<dbReference type="RefSeq" id="WP_012258458.1">
    <property type="nucleotide sequence ID" value="NC_010175.1"/>
</dbReference>
<comment type="pathway">
    <text evidence="1">Porphyrin-containing compound metabolism; protoporphyrin-IX biosynthesis; protoporphyrinogen-IX from coproporphyrinogen-III (O2 route): step 1/1.</text>
</comment>
<dbReference type="eggNOG" id="COG0408">
    <property type="taxonomic scope" value="Bacteria"/>
</dbReference>
<dbReference type="KEGG" id="cau:Caur_2599"/>
<keyword evidence="5 7" id="KW-0560">Oxidoreductase</keyword>
<dbReference type="PANTHER" id="PTHR10755:SF0">
    <property type="entry name" value="OXYGEN-DEPENDENT COPROPORPHYRINOGEN-III OXIDASE, MITOCHONDRIAL"/>
    <property type="match status" value="1"/>
</dbReference>
<evidence type="ECO:0000256" key="5">
    <source>
        <dbReference type="ARBA" id="ARBA00023002"/>
    </source>
</evidence>
<dbReference type="EC" id="1.3.3.3" evidence="4"/>
<dbReference type="Pfam" id="PF01218">
    <property type="entry name" value="Coprogen_oxidas"/>
    <property type="match status" value="1"/>
</dbReference>
<keyword evidence="8" id="KW-1185">Reference proteome</keyword>
<organism evidence="7 8">
    <name type="scientific">Chloroflexus aurantiacus (strain ATCC 29366 / DSM 635 / J-10-fl)</name>
    <dbReference type="NCBI Taxonomy" id="324602"/>
    <lineage>
        <taxon>Bacteria</taxon>
        <taxon>Bacillati</taxon>
        <taxon>Chloroflexota</taxon>
        <taxon>Chloroflexia</taxon>
        <taxon>Chloroflexales</taxon>
        <taxon>Chloroflexineae</taxon>
        <taxon>Chloroflexaceae</taxon>
        <taxon>Chloroflexus</taxon>
    </lineage>
</organism>
<proteinExistence type="inferred from homology"/>
<dbReference type="InterPro" id="IPR001260">
    <property type="entry name" value="Coprogen_oxidase_aer"/>
</dbReference>
<keyword evidence="6" id="KW-0627">Porphyrin biosynthesis</keyword>
<dbReference type="FunFam" id="3.40.1500.10:FF:000013">
    <property type="entry name" value="Oxygen-dependent coproporphyrinogen-III oxidase"/>
    <property type="match status" value="1"/>
</dbReference>